<reference evidence="1 2" key="1">
    <citation type="submission" date="2013-06" db="EMBL/GenBank/DDBJ databases">
        <title>Rumen cellulosomics: divergent fiber-degrading strategies revealed by comparative genome-wide analysis of six Ruminococcal strains.</title>
        <authorList>
            <person name="Dassa B."/>
            <person name="Borovok I."/>
            <person name="Lamed R."/>
            <person name="Flint H."/>
            <person name="Yeoman C.J."/>
            <person name="White B."/>
            <person name="Bayer E.A."/>
        </authorList>
    </citation>
    <scope>NUCLEOTIDE SEQUENCE [LARGE SCALE GENOMIC DNA]</scope>
    <source>
        <strain evidence="1 2">SY3</strain>
    </source>
</reference>
<proteinExistence type="predicted"/>
<dbReference type="Proteomes" id="UP000021369">
    <property type="component" value="Unassembled WGS sequence"/>
</dbReference>
<evidence type="ECO:0000313" key="2">
    <source>
        <dbReference type="Proteomes" id="UP000021369"/>
    </source>
</evidence>
<name>A0A011VTJ6_RUMAL</name>
<dbReference type="EMBL" id="JEOB01000004">
    <property type="protein sequence ID" value="EXM38556.1"/>
    <property type="molecule type" value="Genomic_DNA"/>
</dbReference>
<accession>A0A011VTJ6</accession>
<keyword evidence="2" id="KW-1185">Reference proteome</keyword>
<dbReference type="RefSeq" id="WP_037289397.1">
    <property type="nucleotide sequence ID" value="NZ_JEOB01000004.1"/>
</dbReference>
<gene>
    <name evidence="1" type="ORF">RASY3_14690</name>
</gene>
<organism evidence="1 2">
    <name type="scientific">Ruminococcus albus SY3</name>
    <dbReference type="NCBI Taxonomy" id="1341156"/>
    <lineage>
        <taxon>Bacteria</taxon>
        <taxon>Bacillati</taxon>
        <taxon>Bacillota</taxon>
        <taxon>Clostridia</taxon>
        <taxon>Eubacteriales</taxon>
        <taxon>Oscillospiraceae</taxon>
        <taxon>Ruminococcus</taxon>
    </lineage>
</organism>
<evidence type="ECO:0000313" key="1">
    <source>
        <dbReference type="EMBL" id="EXM38556.1"/>
    </source>
</evidence>
<sequence>MMTNHEFIKLSEQPINTLISNLYDYGCDARYKGQWEATLWEIERRLTLLYTPKKKCPKIRLEHKLVEESNGDIFEDIISDSLAHGWCIVDTNAKFTPNQGLIFTARLERIVEVNDE</sequence>
<protein>
    <submittedName>
        <fullName evidence="1">Uncharacterized protein</fullName>
    </submittedName>
</protein>
<dbReference type="AlphaFoldDB" id="A0A011VTJ6"/>
<comment type="caution">
    <text evidence="1">The sequence shown here is derived from an EMBL/GenBank/DDBJ whole genome shotgun (WGS) entry which is preliminary data.</text>
</comment>